<feature type="domain" description="Tail specific protease" evidence="1">
    <location>
        <begin position="172"/>
        <end position="384"/>
    </location>
</feature>
<sequence length="407" mass="48121">MNKINIFNEIVEILNNDYAGYSAKKHLNQPEKYHITNEMTDEEFVKTVQSYLLDFNDGHLYFNKSDAATTNRGFKVRRYENSLYVTEVTKDSRFKLGDKIIKIDDLTINEFANKHLKLLEDHIHERQYWNVGLQNADKILLVRDNDELIFHLKNYEWESYIPTFTFKQIDAKTTYLKIESFADAEPIQKLLQEHSLEITQSSNLIIDVRINHGGNDTFYFPLLDYIFDKNISFQDLFEDDETMYTNYTKRNCDLWLEELKEYLKQNLDESTERLIQEEIKMVEKNYDKGMTLVPEDTDHMICGKNKPKNIYVLSDVFCGSSGETFVSNVKKSSKVTVVGRPTMGIMDYFNVITVHFDNYEFDYSISKMHEKYHYNQTGVVPDIYIPWTPEQIEHDLDLQYVLNLINK</sequence>
<reference evidence="2 3" key="1">
    <citation type="submission" date="2020-08" db="EMBL/GenBank/DDBJ databases">
        <title>Genomic Encyclopedia of Type Strains, Phase IV (KMG-IV): sequencing the most valuable type-strain genomes for metagenomic binning, comparative biology and taxonomic classification.</title>
        <authorList>
            <person name="Goeker M."/>
        </authorList>
    </citation>
    <scope>NUCLEOTIDE SEQUENCE [LARGE SCALE GENOMIC DNA]</scope>
    <source>
        <strain evidence="2 3">DSM 19163</strain>
    </source>
</reference>
<evidence type="ECO:0000259" key="1">
    <source>
        <dbReference type="Pfam" id="PF03572"/>
    </source>
</evidence>
<accession>A0A9Q2CZN8</accession>
<dbReference type="InterPro" id="IPR029045">
    <property type="entry name" value="ClpP/crotonase-like_dom_sf"/>
</dbReference>
<evidence type="ECO:0000313" key="2">
    <source>
        <dbReference type="EMBL" id="MBB5176208.1"/>
    </source>
</evidence>
<dbReference type="Proteomes" id="UP000579136">
    <property type="component" value="Unassembled WGS sequence"/>
</dbReference>
<dbReference type="AlphaFoldDB" id="A0A9Q2CZN8"/>
<comment type="caution">
    <text evidence="2">The sequence shown here is derived from an EMBL/GenBank/DDBJ whole genome shotgun (WGS) entry which is preliminary data.</text>
</comment>
<dbReference type="GO" id="GO:0006508">
    <property type="term" value="P:proteolysis"/>
    <property type="evidence" value="ECO:0007669"/>
    <property type="project" value="UniProtKB-KW"/>
</dbReference>
<dbReference type="InterPro" id="IPR005151">
    <property type="entry name" value="Tail-specific_protease"/>
</dbReference>
<keyword evidence="2" id="KW-0378">Hydrolase</keyword>
<organism evidence="2 3">
    <name type="scientific">Nosocomiicoccus ampullae</name>
    <dbReference type="NCBI Taxonomy" id="489910"/>
    <lineage>
        <taxon>Bacteria</taxon>
        <taxon>Bacillati</taxon>
        <taxon>Bacillota</taxon>
        <taxon>Bacilli</taxon>
        <taxon>Bacillales</taxon>
        <taxon>Staphylococcaceae</taxon>
        <taxon>Nosocomiicoccus</taxon>
    </lineage>
</organism>
<keyword evidence="2" id="KW-0645">Protease</keyword>
<evidence type="ECO:0000313" key="3">
    <source>
        <dbReference type="Proteomes" id="UP000579136"/>
    </source>
</evidence>
<dbReference type="Gene3D" id="3.30.750.44">
    <property type="match status" value="1"/>
</dbReference>
<proteinExistence type="predicted"/>
<dbReference type="GO" id="GO:0008236">
    <property type="term" value="F:serine-type peptidase activity"/>
    <property type="evidence" value="ECO:0007669"/>
    <property type="project" value="InterPro"/>
</dbReference>
<dbReference type="RefSeq" id="WP_183674251.1">
    <property type="nucleotide sequence ID" value="NZ_CBCRYX010000004.1"/>
</dbReference>
<dbReference type="Pfam" id="PF03572">
    <property type="entry name" value="Peptidase_S41"/>
    <property type="match status" value="1"/>
</dbReference>
<protein>
    <submittedName>
        <fullName evidence="2">C-terminal processing protease CtpA/Prc</fullName>
    </submittedName>
</protein>
<name>A0A9Q2CZN8_9STAP</name>
<dbReference type="EMBL" id="JACHHF010000005">
    <property type="protein sequence ID" value="MBB5176208.1"/>
    <property type="molecule type" value="Genomic_DNA"/>
</dbReference>
<dbReference type="Gene3D" id="3.90.226.10">
    <property type="entry name" value="2-enoyl-CoA Hydratase, Chain A, domain 1"/>
    <property type="match status" value="1"/>
</dbReference>
<dbReference type="SUPFAM" id="SSF52096">
    <property type="entry name" value="ClpP/crotonase"/>
    <property type="match status" value="1"/>
</dbReference>
<gene>
    <name evidence="2" type="ORF">HNQ45_001095</name>
</gene>
<keyword evidence="3" id="KW-1185">Reference proteome</keyword>